<proteinExistence type="predicted"/>
<evidence type="ECO:0000313" key="2">
    <source>
        <dbReference type="EMBL" id="OUJ70843.1"/>
    </source>
</evidence>
<evidence type="ECO:0000313" key="3">
    <source>
        <dbReference type="Proteomes" id="UP000194873"/>
    </source>
</evidence>
<dbReference type="AlphaFoldDB" id="A0A243W7A1"/>
<organism evidence="2 3">
    <name type="scientific">Hymenobacter crusticola</name>
    <dbReference type="NCBI Taxonomy" id="1770526"/>
    <lineage>
        <taxon>Bacteria</taxon>
        <taxon>Pseudomonadati</taxon>
        <taxon>Bacteroidota</taxon>
        <taxon>Cytophagia</taxon>
        <taxon>Cytophagales</taxon>
        <taxon>Hymenobacteraceae</taxon>
        <taxon>Hymenobacter</taxon>
    </lineage>
</organism>
<sequence length="523" mass="53958">MPTPPEQCPGTPLTFTAVATDAGTAPTFQWFVNNAPVASGPTFTSSTLVTGDQVRVDVTPTAGLCSTGVATATVTVRRTALSSLPTLAIAVQPGGPVCLGAPLSFSIASVTDAGPAPEYQWQVDGTDVPGVTGTTFTSTTLRNGQTVTLSLRTTNNCGQPVTAVSNAVPVQVQPLVTPTVSLAAPPVQCAGTPLTFTAIVTNAGTAPTFRWLVNNVAVASGPSFTSSTLVTGNQVSVEVTPTVGLCSTGPVTATVTVTRSVTTPPTLAIAVQPGTPVCLGDPLTFSIANVTEPGTAPSYQWQVNGSDVAGATNPVFTSTALREGQIVTLRLRTTDACGQPAAVISNGIAVRIQPPVDVDAGPDQEILLGSAVVLDGRADGTYPVTWSPAVGLTFPNGDQLRPRAAPTTTTTYTLSAGAGGCADADQVTVTVRPPIRIPNAFTPNGDGRDDTWQIEFIEQFPNTTVSVFNRWGNRIFSSENYSRANEWRGDINGQPAPVGTYYYVVVTKGPLGRSYSGSITILY</sequence>
<accession>A0A243W7A1</accession>
<evidence type="ECO:0000259" key="1">
    <source>
        <dbReference type="Pfam" id="PF19408"/>
    </source>
</evidence>
<dbReference type="Proteomes" id="UP000194873">
    <property type="component" value="Unassembled WGS sequence"/>
</dbReference>
<protein>
    <recommendedName>
        <fullName evidence="1">PKD-like domain-containing protein</fullName>
    </recommendedName>
</protein>
<keyword evidence="3" id="KW-1185">Reference proteome</keyword>
<dbReference type="InterPro" id="IPR045829">
    <property type="entry name" value="PKD_6"/>
</dbReference>
<dbReference type="NCBIfam" id="TIGR04131">
    <property type="entry name" value="Bac_Flav_CTERM"/>
    <property type="match status" value="1"/>
</dbReference>
<name>A0A243W7A1_9BACT</name>
<dbReference type="Pfam" id="PF13585">
    <property type="entry name" value="CHU_C"/>
    <property type="match status" value="1"/>
</dbReference>
<comment type="caution">
    <text evidence="2">The sequence shown here is derived from an EMBL/GenBank/DDBJ whole genome shotgun (WGS) entry which is preliminary data.</text>
</comment>
<dbReference type="Pfam" id="PF19408">
    <property type="entry name" value="PKD_6"/>
    <property type="match status" value="1"/>
</dbReference>
<reference evidence="2 3" key="1">
    <citation type="submission" date="2017-01" db="EMBL/GenBank/DDBJ databases">
        <title>A new Hymenobacter.</title>
        <authorList>
            <person name="Liang Y."/>
            <person name="Feng F."/>
        </authorList>
    </citation>
    <scope>NUCLEOTIDE SEQUENCE [LARGE SCALE GENOMIC DNA]</scope>
    <source>
        <strain evidence="2">MIMBbqt21</strain>
    </source>
</reference>
<gene>
    <name evidence="2" type="ORF">BXP70_23195</name>
</gene>
<dbReference type="EMBL" id="MTSE01000020">
    <property type="protein sequence ID" value="OUJ70843.1"/>
    <property type="molecule type" value="Genomic_DNA"/>
</dbReference>
<dbReference type="InterPro" id="IPR026341">
    <property type="entry name" value="T9SS_type_B"/>
</dbReference>
<feature type="domain" description="PKD-like" evidence="1">
    <location>
        <begin position="95"/>
        <end position="163"/>
    </location>
</feature>